<gene>
    <name evidence="1" type="ORF">CDAR_412381</name>
</gene>
<proteinExistence type="predicted"/>
<evidence type="ECO:0000313" key="1">
    <source>
        <dbReference type="EMBL" id="GIY38959.1"/>
    </source>
</evidence>
<dbReference type="Proteomes" id="UP001054837">
    <property type="component" value="Unassembled WGS sequence"/>
</dbReference>
<reference evidence="1 2" key="1">
    <citation type="submission" date="2021-06" db="EMBL/GenBank/DDBJ databases">
        <title>Caerostris darwini draft genome.</title>
        <authorList>
            <person name="Kono N."/>
            <person name="Arakawa K."/>
        </authorList>
    </citation>
    <scope>NUCLEOTIDE SEQUENCE [LARGE SCALE GENOMIC DNA]</scope>
</reference>
<name>A0AAV4SYM7_9ARAC</name>
<dbReference type="EMBL" id="BPLQ01008698">
    <property type="protein sequence ID" value="GIY38959.1"/>
    <property type="molecule type" value="Genomic_DNA"/>
</dbReference>
<protein>
    <submittedName>
        <fullName evidence="1">Uncharacterized protein</fullName>
    </submittedName>
</protein>
<evidence type="ECO:0000313" key="2">
    <source>
        <dbReference type="Proteomes" id="UP001054837"/>
    </source>
</evidence>
<sequence>MFIKTQSSLSNLTISVIIDFFPNKPPHKFPTPYNRQYAVSTHSNCEDPSSSRGQFEEALCKCARYSGPNPKCVAIRRNKVWQHAFKHAFSGRHSFMMESEEFSGRGWERGVKMACPEGPEEDFRLISFDF</sequence>
<accession>A0AAV4SYM7</accession>
<dbReference type="AlphaFoldDB" id="A0AAV4SYM7"/>
<organism evidence="1 2">
    <name type="scientific">Caerostris darwini</name>
    <dbReference type="NCBI Taxonomy" id="1538125"/>
    <lineage>
        <taxon>Eukaryota</taxon>
        <taxon>Metazoa</taxon>
        <taxon>Ecdysozoa</taxon>
        <taxon>Arthropoda</taxon>
        <taxon>Chelicerata</taxon>
        <taxon>Arachnida</taxon>
        <taxon>Araneae</taxon>
        <taxon>Araneomorphae</taxon>
        <taxon>Entelegynae</taxon>
        <taxon>Araneoidea</taxon>
        <taxon>Araneidae</taxon>
        <taxon>Caerostris</taxon>
    </lineage>
</organism>
<keyword evidence="2" id="KW-1185">Reference proteome</keyword>
<comment type="caution">
    <text evidence="1">The sequence shown here is derived from an EMBL/GenBank/DDBJ whole genome shotgun (WGS) entry which is preliminary data.</text>
</comment>